<accession>A0ACC1SM97</accession>
<keyword evidence="2" id="KW-1185">Reference proteome</keyword>
<name>A0ACC1SM97_9HYPO</name>
<proteinExistence type="predicted"/>
<comment type="caution">
    <text evidence="1">The sequence shown here is derived from an EMBL/GenBank/DDBJ whole genome shotgun (WGS) entry which is preliminary data.</text>
</comment>
<dbReference type="Proteomes" id="UP001148629">
    <property type="component" value="Unassembled WGS sequence"/>
</dbReference>
<sequence>MAHQFDPDFPFDMEGCISFSILHLEFPTPHELSIIEIGGSYGSCSNSFEVVSPSTMGRFMMGPEFPDGPPNTPIERELVDFDYEDFKMAPNGPIGSPTLSNSSGLYDICPKTVDDAASFVMTPTQMLSGSKAADIYSSWSYAGDGPFFSPQKHQFPNNYQVLGSSPQSVSTYHIYGSSSPKQMRARPRMMVNKTQRKKAEGHLETKKQPINFDADPLDLAWDAMCNCDYPGCHKAFRRKEHLKRHKQTFHGEGPNRFSCEFCGKGLFNRKDNLNNHRKLHARPNSSNRGVEFIAAAVFVIEQEKLNRKRIAPAQSKQVKKRGLEYKVARRSIRNIDIDVSTYLTSFLRIPIRSLSGATLRQQEVFYLPSGTTTTAAEAELAQSETPFADTDKKDCFNIDSFSCTDTTPEVFVEITKYLCGCNSHQQSIEYRRVPV</sequence>
<evidence type="ECO:0000313" key="2">
    <source>
        <dbReference type="Proteomes" id="UP001148629"/>
    </source>
</evidence>
<organism evidence="1 2">
    <name type="scientific">Fusarium decemcellulare</name>
    <dbReference type="NCBI Taxonomy" id="57161"/>
    <lineage>
        <taxon>Eukaryota</taxon>
        <taxon>Fungi</taxon>
        <taxon>Dikarya</taxon>
        <taxon>Ascomycota</taxon>
        <taxon>Pezizomycotina</taxon>
        <taxon>Sordariomycetes</taxon>
        <taxon>Hypocreomycetidae</taxon>
        <taxon>Hypocreales</taxon>
        <taxon>Nectriaceae</taxon>
        <taxon>Fusarium</taxon>
        <taxon>Fusarium decemcellulare species complex</taxon>
    </lineage>
</organism>
<dbReference type="EMBL" id="JANRMS010000287">
    <property type="protein sequence ID" value="KAJ3542569.1"/>
    <property type="molecule type" value="Genomic_DNA"/>
</dbReference>
<reference evidence="1" key="1">
    <citation type="submission" date="2022-08" db="EMBL/GenBank/DDBJ databases">
        <title>Genome Sequence of Fusarium decemcellulare.</title>
        <authorList>
            <person name="Buettner E."/>
        </authorList>
    </citation>
    <scope>NUCLEOTIDE SEQUENCE</scope>
    <source>
        <strain evidence="1">Babe19</strain>
    </source>
</reference>
<gene>
    <name evidence="1" type="ORF">NM208_g4027</name>
</gene>
<protein>
    <submittedName>
        <fullName evidence="1">Uncharacterized protein</fullName>
    </submittedName>
</protein>
<evidence type="ECO:0000313" key="1">
    <source>
        <dbReference type="EMBL" id="KAJ3542569.1"/>
    </source>
</evidence>